<dbReference type="FunFam" id="3.40.1360.10:FF:000002">
    <property type="entry name" value="DNA primase"/>
    <property type="match status" value="1"/>
</dbReference>
<gene>
    <name evidence="2" type="ORF">COX46_00870</name>
</gene>
<dbReference type="InterPro" id="IPR050219">
    <property type="entry name" value="DnaG_primase"/>
</dbReference>
<dbReference type="PANTHER" id="PTHR30313:SF2">
    <property type="entry name" value="DNA PRIMASE"/>
    <property type="match status" value="1"/>
</dbReference>
<comment type="caution">
    <text evidence="2">The sequence shown here is derived from an EMBL/GenBank/DDBJ whole genome shotgun (WGS) entry which is preliminary data.</text>
</comment>
<evidence type="ECO:0000259" key="1">
    <source>
        <dbReference type="PROSITE" id="PS50880"/>
    </source>
</evidence>
<dbReference type="CDD" id="cd03364">
    <property type="entry name" value="TOPRIM_DnaG_primases"/>
    <property type="match status" value="1"/>
</dbReference>
<dbReference type="GO" id="GO:0016779">
    <property type="term" value="F:nucleotidyltransferase activity"/>
    <property type="evidence" value="ECO:0007669"/>
    <property type="project" value="InterPro"/>
</dbReference>
<name>A0A2G9YBR7_9BACT</name>
<feature type="non-terminal residue" evidence="2">
    <location>
        <position position="251"/>
    </location>
</feature>
<dbReference type="Pfam" id="PF10410">
    <property type="entry name" value="DnaB_bind"/>
    <property type="match status" value="1"/>
</dbReference>
<dbReference type="InterPro" id="IPR019475">
    <property type="entry name" value="DNA_primase_DnaB-bd"/>
</dbReference>
<proteinExistence type="predicted"/>
<dbReference type="SUPFAM" id="SSF56731">
    <property type="entry name" value="DNA primase core"/>
    <property type="match status" value="1"/>
</dbReference>
<dbReference type="GO" id="GO:0005737">
    <property type="term" value="C:cytoplasm"/>
    <property type="evidence" value="ECO:0007669"/>
    <property type="project" value="TreeGrafter"/>
</dbReference>
<reference evidence="2 3" key="1">
    <citation type="submission" date="2017-09" db="EMBL/GenBank/DDBJ databases">
        <title>Depth-based differentiation of microbial function through sediment-hosted aquifers and enrichment of novel symbionts in the deep terrestrial subsurface.</title>
        <authorList>
            <person name="Probst A.J."/>
            <person name="Ladd B."/>
            <person name="Jarett J.K."/>
            <person name="Geller-Mcgrath D.E."/>
            <person name="Sieber C.M."/>
            <person name="Emerson J.B."/>
            <person name="Anantharaman K."/>
            <person name="Thomas B.C."/>
            <person name="Malmstrom R."/>
            <person name="Stieglmeier M."/>
            <person name="Klingl A."/>
            <person name="Woyke T."/>
            <person name="Ryan C.M."/>
            <person name="Banfield J.F."/>
        </authorList>
    </citation>
    <scope>NUCLEOTIDE SEQUENCE [LARGE SCALE GENOMIC DNA]</scope>
    <source>
        <strain evidence="2">CG23_combo_of_CG06-09_8_20_14_all_48_7</strain>
    </source>
</reference>
<dbReference type="PANTHER" id="PTHR30313">
    <property type="entry name" value="DNA PRIMASE"/>
    <property type="match status" value="1"/>
</dbReference>
<dbReference type="InterPro" id="IPR034151">
    <property type="entry name" value="TOPRIM_DnaG_bac"/>
</dbReference>
<dbReference type="EMBL" id="PCRF01000039">
    <property type="protein sequence ID" value="PIP16668.1"/>
    <property type="molecule type" value="Genomic_DNA"/>
</dbReference>
<dbReference type="Pfam" id="PF13155">
    <property type="entry name" value="Toprim_2"/>
    <property type="match status" value="1"/>
</dbReference>
<evidence type="ECO:0000313" key="3">
    <source>
        <dbReference type="Proteomes" id="UP000230392"/>
    </source>
</evidence>
<dbReference type="Pfam" id="PF08275">
    <property type="entry name" value="DNAG_N"/>
    <property type="match status" value="1"/>
</dbReference>
<sequence>KFLQGEGFTRDEMEKAGLKFYQRIIFPIFNLSGECVGFGGRSINGAEPKYLNTAETPAFSKGSTLYGLHLSRRAIQDTGEVILVEGYLDLIKTFQAGFTNAAATLGTALTPHQAKLFHRFTERVVLLYDGDTAGKNAAFRNMEVLLTQDLQVEVVLLPEGNDPDSFLDKYGADGLTGLLKKRESPVLFYLRMSAGDKIPERSADRIAAARKTLPLLLLIASPLKRSEYLSTLAETLQLNEEALRSEFQKLQ</sequence>
<dbReference type="PROSITE" id="PS50880">
    <property type="entry name" value="TOPRIM"/>
    <property type="match status" value="1"/>
</dbReference>
<evidence type="ECO:0000313" key="2">
    <source>
        <dbReference type="EMBL" id="PIP16668.1"/>
    </source>
</evidence>
<feature type="non-terminal residue" evidence="2">
    <location>
        <position position="1"/>
    </location>
</feature>
<organism evidence="2 3">
    <name type="scientific">bacterium (Candidatus Ratteibacteria) CG23_combo_of_CG06-09_8_20_14_all_48_7</name>
    <dbReference type="NCBI Taxonomy" id="2014292"/>
    <lineage>
        <taxon>Bacteria</taxon>
        <taxon>Candidatus Ratteibacteria</taxon>
    </lineage>
</organism>
<accession>A0A2G9YBR7</accession>
<dbReference type="InterPro" id="IPR037068">
    <property type="entry name" value="DNA_primase_core_N_sf"/>
</dbReference>
<dbReference type="AlphaFoldDB" id="A0A2G9YBR7"/>
<dbReference type="InterPro" id="IPR006171">
    <property type="entry name" value="TOPRIM_dom"/>
</dbReference>
<dbReference type="Gene3D" id="3.40.1360.10">
    <property type="match status" value="1"/>
</dbReference>
<protein>
    <recommendedName>
        <fullName evidence="1">Toprim domain-containing protein</fullName>
    </recommendedName>
</protein>
<feature type="domain" description="Toprim" evidence="1">
    <location>
        <begin position="79"/>
        <end position="160"/>
    </location>
</feature>
<dbReference type="InterPro" id="IPR013264">
    <property type="entry name" value="DNAG_N"/>
</dbReference>
<dbReference type="Gene3D" id="3.90.980.10">
    <property type="entry name" value="DNA primase, catalytic core, N-terminal domain"/>
    <property type="match status" value="1"/>
</dbReference>
<dbReference type="Proteomes" id="UP000230392">
    <property type="component" value="Unassembled WGS sequence"/>
</dbReference>
<dbReference type="SMART" id="SM00493">
    <property type="entry name" value="TOPRIM"/>
    <property type="match status" value="1"/>
</dbReference>
<dbReference type="GO" id="GO:0006269">
    <property type="term" value="P:DNA replication, synthesis of primer"/>
    <property type="evidence" value="ECO:0007669"/>
    <property type="project" value="TreeGrafter"/>
</dbReference>